<gene>
    <name evidence="2" type="ORF">CTOB1V02_LOCUS14323</name>
</gene>
<organism evidence="2">
    <name type="scientific">Cyprideis torosa</name>
    <dbReference type="NCBI Taxonomy" id="163714"/>
    <lineage>
        <taxon>Eukaryota</taxon>
        <taxon>Metazoa</taxon>
        <taxon>Ecdysozoa</taxon>
        <taxon>Arthropoda</taxon>
        <taxon>Crustacea</taxon>
        <taxon>Oligostraca</taxon>
        <taxon>Ostracoda</taxon>
        <taxon>Podocopa</taxon>
        <taxon>Podocopida</taxon>
        <taxon>Cytherocopina</taxon>
        <taxon>Cytheroidea</taxon>
        <taxon>Cytherideidae</taxon>
        <taxon>Cyprideis</taxon>
    </lineage>
</organism>
<dbReference type="AlphaFoldDB" id="A0A7R8WWL2"/>
<feature type="non-terminal residue" evidence="2">
    <location>
        <position position="108"/>
    </location>
</feature>
<feature type="compositionally biased region" description="Low complexity" evidence="1">
    <location>
        <begin position="68"/>
        <end position="102"/>
    </location>
</feature>
<evidence type="ECO:0000256" key="1">
    <source>
        <dbReference type="SAM" id="MobiDB-lite"/>
    </source>
</evidence>
<proteinExistence type="predicted"/>
<name>A0A7R8WWL2_9CRUS</name>
<reference evidence="2" key="1">
    <citation type="submission" date="2020-11" db="EMBL/GenBank/DDBJ databases">
        <authorList>
            <person name="Tran Van P."/>
        </authorList>
    </citation>
    <scope>NUCLEOTIDE SEQUENCE</scope>
</reference>
<evidence type="ECO:0000313" key="2">
    <source>
        <dbReference type="EMBL" id="CAD7236508.1"/>
    </source>
</evidence>
<dbReference type="EMBL" id="OB679585">
    <property type="protein sequence ID" value="CAD7236508.1"/>
    <property type="molecule type" value="Genomic_DNA"/>
</dbReference>
<sequence>STIRSAVDFCSPLRQHPFPCKFFLWRNGRRRTLPPLRDHAGKHNRTKRQKNSFRCPLVPSGPPSTLCPSAKSTPASSTSLASASSSKPSSSSAPSDSCSQTSWAPSGR</sequence>
<feature type="compositionally biased region" description="Basic residues" evidence="1">
    <location>
        <begin position="42"/>
        <end position="51"/>
    </location>
</feature>
<accession>A0A7R8WWL2</accession>
<feature type="region of interest" description="Disordered" evidence="1">
    <location>
        <begin position="32"/>
        <end position="108"/>
    </location>
</feature>
<protein>
    <submittedName>
        <fullName evidence="2">Uncharacterized protein</fullName>
    </submittedName>
</protein>
<feature type="non-terminal residue" evidence="2">
    <location>
        <position position="1"/>
    </location>
</feature>